<comment type="caution">
    <text evidence="2">The sequence shown here is derived from an EMBL/GenBank/DDBJ whole genome shotgun (WGS) entry which is preliminary data.</text>
</comment>
<feature type="transmembrane region" description="Helical" evidence="1">
    <location>
        <begin position="67"/>
        <end position="86"/>
    </location>
</feature>
<keyword evidence="1" id="KW-1133">Transmembrane helix</keyword>
<name>A0ABT9MPP8_9ACTN</name>
<keyword evidence="1" id="KW-0472">Membrane</keyword>
<dbReference type="InterPro" id="IPR009339">
    <property type="entry name" value="DUF998"/>
</dbReference>
<feature type="transmembrane region" description="Helical" evidence="1">
    <location>
        <begin position="193"/>
        <end position="210"/>
    </location>
</feature>
<organism evidence="2 3">
    <name type="scientific">Catenuloplanes nepalensis</name>
    <dbReference type="NCBI Taxonomy" id="587533"/>
    <lineage>
        <taxon>Bacteria</taxon>
        <taxon>Bacillati</taxon>
        <taxon>Actinomycetota</taxon>
        <taxon>Actinomycetes</taxon>
        <taxon>Micromonosporales</taxon>
        <taxon>Micromonosporaceae</taxon>
        <taxon>Catenuloplanes</taxon>
    </lineage>
</organism>
<accession>A0ABT9MPP8</accession>
<feature type="transmembrane region" description="Helical" evidence="1">
    <location>
        <begin position="95"/>
        <end position="115"/>
    </location>
</feature>
<feature type="transmembrane region" description="Helical" evidence="1">
    <location>
        <begin position="12"/>
        <end position="32"/>
    </location>
</feature>
<protein>
    <submittedName>
        <fullName evidence="2">Membrane protein</fullName>
    </submittedName>
</protein>
<gene>
    <name evidence="2" type="ORF">J2S43_001803</name>
</gene>
<feature type="transmembrane region" description="Helical" evidence="1">
    <location>
        <begin position="127"/>
        <end position="148"/>
    </location>
</feature>
<keyword evidence="3" id="KW-1185">Reference proteome</keyword>
<evidence type="ECO:0000313" key="2">
    <source>
        <dbReference type="EMBL" id="MDP9793291.1"/>
    </source>
</evidence>
<feature type="transmembrane region" description="Helical" evidence="1">
    <location>
        <begin position="160"/>
        <end position="181"/>
    </location>
</feature>
<sequence length="224" mass="22611">MNGIRQRRGAGAAFIASGAVFFVAEFIAAAAWTDPPYSYTHHFISNLGVRGPLTAFGQYIYSPLAPVMNTGVFLVGLAALAGVALLRGLPGGRRVALIVTAAVLAAGMILVALFPGTGDDGTGDYHGMGAALAFVSGNVLSILLGGARRFLGVPAGTGRALVLSGVLGLISVVAFGAILASDAGVLIGLAERGIVYPFLLGFILLGATILTRGRSGRAAEATRG</sequence>
<dbReference type="Proteomes" id="UP001240984">
    <property type="component" value="Unassembled WGS sequence"/>
</dbReference>
<evidence type="ECO:0000256" key="1">
    <source>
        <dbReference type="SAM" id="Phobius"/>
    </source>
</evidence>
<dbReference type="RefSeq" id="WP_306828315.1">
    <property type="nucleotide sequence ID" value="NZ_JAUSRA010000001.1"/>
</dbReference>
<reference evidence="2 3" key="1">
    <citation type="submission" date="2023-07" db="EMBL/GenBank/DDBJ databases">
        <title>Sequencing the genomes of 1000 actinobacteria strains.</title>
        <authorList>
            <person name="Klenk H.-P."/>
        </authorList>
    </citation>
    <scope>NUCLEOTIDE SEQUENCE [LARGE SCALE GENOMIC DNA]</scope>
    <source>
        <strain evidence="2 3">DSM 44710</strain>
    </source>
</reference>
<evidence type="ECO:0000313" key="3">
    <source>
        <dbReference type="Proteomes" id="UP001240984"/>
    </source>
</evidence>
<dbReference type="Pfam" id="PF06197">
    <property type="entry name" value="DUF998"/>
    <property type="match status" value="1"/>
</dbReference>
<proteinExistence type="predicted"/>
<dbReference type="EMBL" id="JAUSRA010000001">
    <property type="protein sequence ID" value="MDP9793291.1"/>
    <property type="molecule type" value="Genomic_DNA"/>
</dbReference>
<keyword evidence="1" id="KW-0812">Transmembrane</keyword>